<keyword evidence="2" id="KW-1185">Reference proteome</keyword>
<reference evidence="2" key="1">
    <citation type="journal article" date="2019" name="Int. J. Syst. Evol. Microbiol.">
        <title>The Global Catalogue of Microorganisms (GCM) 10K type strain sequencing project: providing services to taxonomists for standard genome sequencing and annotation.</title>
        <authorList>
            <consortium name="The Broad Institute Genomics Platform"/>
            <consortium name="The Broad Institute Genome Sequencing Center for Infectious Disease"/>
            <person name="Wu L."/>
            <person name="Ma J."/>
        </authorList>
    </citation>
    <scope>NUCLEOTIDE SEQUENCE [LARGE SCALE GENOMIC DNA]</scope>
    <source>
        <strain evidence="2">JCM 3399</strain>
    </source>
</reference>
<evidence type="ECO:0000313" key="2">
    <source>
        <dbReference type="Proteomes" id="UP000654471"/>
    </source>
</evidence>
<gene>
    <name evidence="1" type="ORF">GCM10010211_49470</name>
</gene>
<sequence length="93" mass="9313">MPVSSAPRTAKPVPGTGTYPVAAGCCRALRGSGTPPGGAVPAVPVEGDAEGAAVGADRRDSWEVGCSVTRGIPSVRGWRLRAAFPARRSGGRA</sequence>
<proteinExistence type="predicted"/>
<dbReference type="EMBL" id="BMRP01000018">
    <property type="protein sequence ID" value="GGU77648.1"/>
    <property type="molecule type" value="Genomic_DNA"/>
</dbReference>
<name>A0ABQ2VDF1_9ACTN</name>
<comment type="caution">
    <text evidence="1">The sequence shown here is derived from an EMBL/GenBank/DDBJ whole genome shotgun (WGS) entry which is preliminary data.</text>
</comment>
<accession>A0ABQ2VDF1</accession>
<dbReference type="Proteomes" id="UP000654471">
    <property type="component" value="Unassembled WGS sequence"/>
</dbReference>
<organism evidence="1 2">
    <name type="scientific">Streptomyces albospinus</name>
    <dbReference type="NCBI Taxonomy" id="285515"/>
    <lineage>
        <taxon>Bacteria</taxon>
        <taxon>Bacillati</taxon>
        <taxon>Actinomycetota</taxon>
        <taxon>Actinomycetes</taxon>
        <taxon>Kitasatosporales</taxon>
        <taxon>Streptomycetaceae</taxon>
        <taxon>Streptomyces</taxon>
    </lineage>
</organism>
<evidence type="ECO:0000313" key="1">
    <source>
        <dbReference type="EMBL" id="GGU77648.1"/>
    </source>
</evidence>
<protein>
    <submittedName>
        <fullName evidence="1">Uncharacterized protein</fullName>
    </submittedName>
</protein>